<reference evidence="1" key="1">
    <citation type="submission" date="2022-06" db="EMBL/GenBank/DDBJ databases">
        <authorList>
            <person name="Legras J.-L."/>
            <person name="Devillers H."/>
            <person name="Grondin C."/>
        </authorList>
    </citation>
    <scope>NUCLEOTIDE SEQUENCE</scope>
    <source>
        <strain evidence="1">CLIB 1444</strain>
    </source>
</reference>
<evidence type="ECO:0000313" key="1">
    <source>
        <dbReference type="EMBL" id="CAH6723329.1"/>
    </source>
</evidence>
<protein>
    <submittedName>
        <fullName evidence="1">Pre-mRNA-splicing factor Cwc21p</fullName>
    </submittedName>
</protein>
<name>A0ACA9YEI7_9ASCO</name>
<comment type="caution">
    <text evidence="1">The sequence shown here is derived from an EMBL/GenBank/DDBJ whole genome shotgun (WGS) entry which is preliminary data.</text>
</comment>
<dbReference type="Proteomes" id="UP001152531">
    <property type="component" value="Unassembled WGS sequence"/>
</dbReference>
<organism evidence="1 2">
    <name type="scientific">[Candida] jaroonii</name>
    <dbReference type="NCBI Taxonomy" id="467808"/>
    <lineage>
        <taxon>Eukaryota</taxon>
        <taxon>Fungi</taxon>
        <taxon>Dikarya</taxon>
        <taxon>Ascomycota</taxon>
        <taxon>Saccharomycotina</taxon>
        <taxon>Pichiomycetes</taxon>
        <taxon>Debaryomycetaceae</taxon>
        <taxon>Yamadazyma</taxon>
    </lineage>
</organism>
<gene>
    <name evidence="1" type="ORF">CLIB1444_14S01640</name>
</gene>
<accession>A0ACA9YEI7</accession>
<proteinExistence type="predicted"/>
<dbReference type="EMBL" id="CALSDN010000014">
    <property type="protein sequence ID" value="CAH6723329.1"/>
    <property type="molecule type" value="Genomic_DNA"/>
</dbReference>
<sequence length="168" mass="19346">MSYNGIGLRTARGSGTSGHVQNNLASISDEVKYEEFIMAKKRKVEMAGKDEVKGEFEKENKKILLDHKSMRQIELQCMELRVELEEADVGDEEIENRVELLRRDLKEQLHEDETKGEQPEKQHEDKGQIREKPESDDGIKSSAQVEVTGTDVYRYIPLGERKIREGKK</sequence>
<evidence type="ECO:0000313" key="2">
    <source>
        <dbReference type="Proteomes" id="UP001152531"/>
    </source>
</evidence>
<keyword evidence="2" id="KW-1185">Reference proteome</keyword>